<accession>A0A182FYE4</accession>
<dbReference type="Proteomes" id="UP000069272">
    <property type="component" value="Chromosome 3R"/>
</dbReference>
<dbReference type="VEuPathDB" id="VectorBase:AALB014636"/>
<dbReference type="AlphaFoldDB" id="A0A182FYE4"/>
<organism evidence="1 2">
    <name type="scientific">Anopheles albimanus</name>
    <name type="common">New world malaria mosquito</name>
    <dbReference type="NCBI Taxonomy" id="7167"/>
    <lineage>
        <taxon>Eukaryota</taxon>
        <taxon>Metazoa</taxon>
        <taxon>Ecdysozoa</taxon>
        <taxon>Arthropoda</taxon>
        <taxon>Hexapoda</taxon>
        <taxon>Insecta</taxon>
        <taxon>Pterygota</taxon>
        <taxon>Neoptera</taxon>
        <taxon>Endopterygota</taxon>
        <taxon>Diptera</taxon>
        <taxon>Nematocera</taxon>
        <taxon>Culicoidea</taxon>
        <taxon>Culicidae</taxon>
        <taxon>Anophelinae</taxon>
        <taxon>Anopheles</taxon>
    </lineage>
</organism>
<dbReference type="EnsemblMetazoa" id="AALB014636-RA">
    <property type="protein sequence ID" value="AALB014636-PA"/>
    <property type="gene ID" value="AALB014636"/>
</dbReference>
<evidence type="ECO:0000313" key="2">
    <source>
        <dbReference type="Proteomes" id="UP000069272"/>
    </source>
</evidence>
<reference evidence="1 2" key="1">
    <citation type="journal article" date="2017" name="G3 (Bethesda)">
        <title>The Physical Genome Mapping of Anopheles albimanus Corrected Scaffold Misassemblies and Identified Interarm Rearrangements in Genus Anopheles.</title>
        <authorList>
            <person name="Artemov G.N."/>
            <person name="Peery A.N."/>
            <person name="Jiang X."/>
            <person name="Tu Z."/>
            <person name="Stegniy V.N."/>
            <person name="Sharakhova M.V."/>
            <person name="Sharakhov I.V."/>
        </authorList>
    </citation>
    <scope>NUCLEOTIDE SEQUENCE [LARGE SCALE GENOMIC DNA]</scope>
    <source>
        <strain evidence="1 2">ALBI9_A</strain>
    </source>
</reference>
<proteinExistence type="predicted"/>
<sequence>MLRTNSTSFGRTPLWIFSAKCGPLSGKLTISRKLMKLNKRGMFSNIVTVIFAERSYARLIRHLRTQCKTMRTLEKLGKLILSLPILFVLKQHPRSKQ</sequence>
<evidence type="ECO:0000313" key="1">
    <source>
        <dbReference type="EnsemblMetazoa" id="AALB014636-PA"/>
    </source>
</evidence>
<reference evidence="1" key="2">
    <citation type="submission" date="2022-08" db="UniProtKB">
        <authorList>
            <consortium name="EnsemblMetazoa"/>
        </authorList>
    </citation>
    <scope>IDENTIFICATION</scope>
    <source>
        <strain evidence="1">STECLA/ALBI9_A</strain>
    </source>
</reference>
<keyword evidence="2" id="KW-1185">Reference proteome</keyword>
<name>A0A182FYE4_ANOAL</name>
<protein>
    <submittedName>
        <fullName evidence="1">Uncharacterized protein</fullName>
    </submittedName>
</protein>